<comment type="caution">
    <text evidence="3">The sequence shown here is derived from an EMBL/GenBank/DDBJ whole genome shotgun (WGS) entry which is preliminary data.</text>
</comment>
<comment type="similarity">
    <text evidence="1">Belongs to the peptidase S10 family.</text>
</comment>
<dbReference type="SUPFAM" id="SSF53474">
    <property type="entry name" value="alpha/beta-Hydrolases"/>
    <property type="match status" value="1"/>
</dbReference>
<dbReference type="GO" id="GO:0006508">
    <property type="term" value="P:proteolysis"/>
    <property type="evidence" value="ECO:0007669"/>
    <property type="project" value="InterPro"/>
</dbReference>
<evidence type="ECO:0000313" key="3">
    <source>
        <dbReference type="EMBL" id="ETE56382.1"/>
    </source>
</evidence>
<feature type="compositionally biased region" description="Low complexity" evidence="2">
    <location>
        <begin position="21"/>
        <end position="31"/>
    </location>
</feature>
<evidence type="ECO:0000256" key="1">
    <source>
        <dbReference type="ARBA" id="ARBA00009431"/>
    </source>
</evidence>
<organism evidence="3 4">
    <name type="scientific">Ophiophagus hannah</name>
    <name type="common">King cobra</name>
    <name type="synonym">Naja hannah</name>
    <dbReference type="NCBI Taxonomy" id="8665"/>
    <lineage>
        <taxon>Eukaryota</taxon>
        <taxon>Metazoa</taxon>
        <taxon>Chordata</taxon>
        <taxon>Craniata</taxon>
        <taxon>Vertebrata</taxon>
        <taxon>Euteleostomi</taxon>
        <taxon>Lepidosauria</taxon>
        <taxon>Squamata</taxon>
        <taxon>Bifurcata</taxon>
        <taxon>Unidentata</taxon>
        <taxon>Episquamata</taxon>
        <taxon>Toxicofera</taxon>
        <taxon>Serpentes</taxon>
        <taxon>Colubroidea</taxon>
        <taxon>Elapidae</taxon>
        <taxon>Elapinae</taxon>
        <taxon>Ophiophagus</taxon>
    </lineage>
</organism>
<feature type="region of interest" description="Disordered" evidence="2">
    <location>
        <begin position="164"/>
        <end position="190"/>
    </location>
</feature>
<evidence type="ECO:0000313" key="4">
    <source>
        <dbReference type="Proteomes" id="UP000018936"/>
    </source>
</evidence>
<sequence>MPMPGISSLTSSIWSPQSASATPTQIAKTTTPTTQRWVLTLAPCPLRPGLPAGAWHVPHLPLQVARVNYLALKEFFNLFPEHLPKDLYLAGESYGGIYIPTLAQWVMQDASLNLKGRGAAPGGTWLPRASQLLSSWALAGGRREMGARGFWRPLDVSFRASRWATGSPPMRPTTTPWSTSPTTTASWGTS</sequence>
<protein>
    <submittedName>
        <fullName evidence="3">Uncharacterized protein</fullName>
    </submittedName>
</protein>
<dbReference type="Gene3D" id="3.40.50.1820">
    <property type="entry name" value="alpha/beta hydrolase"/>
    <property type="match status" value="1"/>
</dbReference>
<feature type="non-terminal residue" evidence="3">
    <location>
        <position position="190"/>
    </location>
</feature>
<dbReference type="EMBL" id="AZIM01024977">
    <property type="protein sequence ID" value="ETE56382.1"/>
    <property type="molecule type" value="Genomic_DNA"/>
</dbReference>
<feature type="compositionally biased region" description="Polar residues" evidence="2">
    <location>
        <begin position="7"/>
        <end position="20"/>
    </location>
</feature>
<evidence type="ECO:0000256" key="2">
    <source>
        <dbReference type="SAM" id="MobiDB-lite"/>
    </source>
</evidence>
<gene>
    <name evidence="3" type="ORF">L345_17907</name>
</gene>
<accession>V8N495</accession>
<feature type="region of interest" description="Disordered" evidence="2">
    <location>
        <begin position="1"/>
        <end position="31"/>
    </location>
</feature>
<dbReference type="GO" id="GO:0004185">
    <property type="term" value="F:serine-type carboxypeptidase activity"/>
    <property type="evidence" value="ECO:0007669"/>
    <property type="project" value="InterPro"/>
</dbReference>
<dbReference type="Pfam" id="PF00450">
    <property type="entry name" value="Peptidase_S10"/>
    <property type="match status" value="1"/>
</dbReference>
<proteinExistence type="inferred from homology"/>
<name>V8N495_OPHHA</name>
<dbReference type="PROSITE" id="PS00131">
    <property type="entry name" value="CARBOXYPEPT_SER_SER"/>
    <property type="match status" value="1"/>
</dbReference>
<dbReference type="Proteomes" id="UP000018936">
    <property type="component" value="Unassembled WGS sequence"/>
</dbReference>
<dbReference type="InterPro" id="IPR001563">
    <property type="entry name" value="Peptidase_S10"/>
</dbReference>
<dbReference type="AlphaFoldDB" id="V8N495"/>
<dbReference type="InterPro" id="IPR018202">
    <property type="entry name" value="Ser_caboxypep_ser_AS"/>
</dbReference>
<feature type="compositionally biased region" description="Low complexity" evidence="2">
    <location>
        <begin position="172"/>
        <end position="190"/>
    </location>
</feature>
<reference evidence="3 4" key="1">
    <citation type="journal article" date="2013" name="Proc. Natl. Acad. Sci. U.S.A.">
        <title>The king cobra genome reveals dynamic gene evolution and adaptation in the snake venom system.</title>
        <authorList>
            <person name="Vonk F.J."/>
            <person name="Casewell N.R."/>
            <person name="Henkel C.V."/>
            <person name="Heimberg A.M."/>
            <person name="Jansen H.J."/>
            <person name="McCleary R.J."/>
            <person name="Kerkkamp H.M."/>
            <person name="Vos R.A."/>
            <person name="Guerreiro I."/>
            <person name="Calvete J.J."/>
            <person name="Wuster W."/>
            <person name="Woods A.E."/>
            <person name="Logan J.M."/>
            <person name="Harrison R.A."/>
            <person name="Castoe T.A."/>
            <person name="de Koning A.P."/>
            <person name="Pollock D.D."/>
            <person name="Yandell M."/>
            <person name="Calderon D."/>
            <person name="Renjifo C."/>
            <person name="Currier R.B."/>
            <person name="Salgado D."/>
            <person name="Pla D."/>
            <person name="Sanz L."/>
            <person name="Hyder A.S."/>
            <person name="Ribeiro J.M."/>
            <person name="Arntzen J.W."/>
            <person name="van den Thillart G.E."/>
            <person name="Boetzer M."/>
            <person name="Pirovano W."/>
            <person name="Dirks R.P."/>
            <person name="Spaink H.P."/>
            <person name="Duboule D."/>
            <person name="McGlinn E."/>
            <person name="Kini R.M."/>
            <person name="Richardson M.K."/>
        </authorList>
    </citation>
    <scope>NUCLEOTIDE SEQUENCE</scope>
    <source>
        <tissue evidence="3">Blood</tissue>
    </source>
</reference>
<keyword evidence="4" id="KW-1185">Reference proteome</keyword>
<dbReference type="OrthoDB" id="443318at2759"/>
<dbReference type="InterPro" id="IPR029058">
    <property type="entry name" value="AB_hydrolase_fold"/>
</dbReference>